<evidence type="ECO:0000259" key="2">
    <source>
        <dbReference type="Pfam" id="PF00294"/>
    </source>
</evidence>
<proteinExistence type="predicted"/>
<dbReference type="GO" id="GO:0009750">
    <property type="term" value="P:response to fructose"/>
    <property type="evidence" value="ECO:0000318"/>
    <property type="project" value="GO_Central"/>
</dbReference>
<feature type="chain" id="PRO_5002798561" description="Carbohydrate kinase PfkB domain-containing protein" evidence="1">
    <location>
        <begin position="26"/>
        <end position="306"/>
    </location>
</feature>
<dbReference type="InParanoid" id="B3S2G3"/>
<feature type="signal peptide" evidence="1">
    <location>
        <begin position="1"/>
        <end position="25"/>
    </location>
</feature>
<gene>
    <name evidence="3" type="ORF">TRIADDRAFT_58015</name>
</gene>
<dbReference type="GeneID" id="6755536"/>
<dbReference type="EMBL" id="DS985247">
    <property type="protein sequence ID" value="EDV23092.1"/>
    <property type="molecule type" value="Genomic_DNA"/>
</dbReference>
<dbReference type="KEGG" id="tad:TRIADDRAFT_58015"/>
<dbReference type="RefSeq" id="XP_002114002.1">
    <property type="nucleotide sequence ID" value="XM_002113966.1"/>
</dbReference>
<dbReference type="HOGENOM" id="CLU_027634_3_0_1"/>
<dbReference type="Gene3D" id="3.40.1190.20">
    <property type="match status" value="1"/>
</dbReference>
<evidence type="ECO:0000313" key="3">
    <source>
        <dbReference type="EMBL" id="EDV23092.1"/>
    </source>
</evidence>
<reference evidence="3 4" key="1">
    <citation type="journal article" date="2008" name="Nature">
        <title>The Trichoplax genome and the nature of placozoans.</title>
        <authorList>
            <person name="Srivastava M."/>
            <person name="Begovic E."/>
            <person name="Chapman J."/>
            <person name="Putnam N.H."/>
            <person name="Hellsten U."/>
            <person name="Kawashima T."/>
            <person name="Kuo A."/>
            <person name="Mitros T."/>
            <person name="Salamov A."/>
            <person name="Carpenter M.L."/>
            <person name="Signorovitch A.Y."/>
            <person name="Moreno M.A."/>
            <person name="Kamm K."/>
            <person name="Grimwood J."/>
            <person name="Schmutz J."/>
            <person name="Shapiro H."/>
            <person name="Grigoriev I.V."/>
            <person name="Buss L.W."/>
            <person name="Schierwater B."/>
            <person name="Dellaporta S.L."/>
            <person name="Rokhsar D.S."/>
        </authorList>
    </citation>
    <scope>NUCLEOTIDE SEQUENCE [LARGE SCALE GENOMIC DNA]</scope>
    <source>
        <strain evidence="3 4">Grell-BS-1999</strain>
    </source>
</reference>
<feature type="domain" description="Carbohydrate kinase PfkB" evidence="2">
    <location>
        <begin position="9"/>
        <end position="299"/>
    </location>
</feature>
<keyword evidence="1" id="KW-0732">Signal</keyword>
<dbReference type="GO" id="GO:0032868">
    <property type="term" value="P:response to insulin"/>
    <property type="evidence" value="ECO:0000318"/>
    <property type="project" value="GO_Central"/>
</dbReference>
<dbReference type="InterPro" id="IPR011611">
    <property type="entry name" value="PfkB_dom"/>
</dbReference>
<dbReference type="GO" id="GO:0070873">
    <property type="term" value="P:regulation of glycogen metabolic process"/>
    <property type="evidence" value="ECO:0000318"/>
    <property type="project" value="GO_Central"/>
</dbReference>
<dbReference type="InterPro" id="IPR029056">
    <property type="entry name" value="Ribokinase-like"/>
</dbReference>
<dbReference type="InterPro" id="IPR052562">
    <property type="entry name" value="Ketohexokinase-related"/>
</dbReference>
<dbReference type="GO" id="GO:0005737">
    <property type="term" value="C:cytoplasm"/>
    <property type="evidence" value="ECO:0000318"/>
    <property type="project" value="GO_Central"/>
</dbReference>
<dbReference type="Proteomes" id="UP000009022">
    <property type="component" value="Unassembled WGS sequence"/>
</dbReference>
<evidence type="ECO:0000313" key="4">
    <source>
        <dbReference type="Proteomes" id="UP000009022"/>
    </source>
</evidence>
<dbReference type="GO" id="GO:0004454">
    <property type="term" value="F:ketohexokinase activity"/>
    <property type="evidence" value="ECO:0000318"/>
    <property type="project" value="GO_Central"/>
</dbReference>
<evidence type="ECO:0000256" key="1">
    <source>
        <dbReference type="SAM" id="SignalP"/>
    </source>
</evidence>
<name>B3S2G3_TRIAD</name>
<dbReference type="PhylomeDB" id="B3S2G3"/>
<dbReference type="PANTHER" id="PTHR42774:SF3">
    <property type="entry name" value="KETOHEXOKINASE"/>
    <property type="match status" value="1"/>
</dbReference>
<dbReference type="GO" id="GO:0006000">
    <property type="term" value="P:fructose metabolic process"/>
    <property type="evidence" value="ECO:0000318"/>
    <property type="project" value="GO_Central"/>
</dbReference>
<dbReference type="GO" id="GO:0009749">
    <property type="term" value="P:response to glucose"/>
    <property type="evidence" value="ECO:0000318"/>
    <property type="project" value="GO_Central"/>
</dbReference>
<dbReference type="eggNOG" id="KOG2947">
    <property type="taxonomic scope" value="Eukaryota"/>
</dbReference>
<dbReference type="STRING" id="10228.B3S2G3"/>
<protein>
    <recommendedName>
        <fullName evidence="2">Carbohydrate kinase PfkB domain-containing protein</fullName>
    </recommendedName>
</protein>
<dbReference type="PANTHER" id="PTHR42774">
    <property type="entry name" value="PHOSPHOTRANSFERASE SYSTEM TRANSPORT PROTEIN"/>
    <property type="match status" value="1"/>
</dbReference>
<dbReference type="OMA" id="GCTEVDY"/>
<accession>B3S2G3</accession>
<organism evidence="3 4">
    <name type="scientific">Trichoplax adhaerens</name>
    <name type="common">Trichoplax reptans</name>
    <dbReference type="NCBI Taxonomy" id="10228"/>
    <lineage>
        <taxon>Eukaryota</taxon>
        <taxon>Metazoa</taxon>
        <taxon>Placozoa</taxon>
        <taxon>Uniplacotomia</taxon>
        <taxon>Trichoplacea</taxon>
        <taxon>Trichoplacidae</taxon>
        <taxon>Trichoplax</taxon>
    </lineage>
</organism>
<dbReference type="Pfam" id="PF00294">
    <property type="entry name" value="PfkB"/>
    <property type="match status" value="1"/>
</dbReference>
<sequence>MAMEYQHKQVLLVGLACLDIITVCGHFPIEDEDFRADDHYWQCGGNACNSAVVLQQLGDQCNLMACLSENCPQSDYILQKLTNIGIKSNWCIRHIGHKTPISTVLINKKNGSRTIMHYSWLPEITLDNFQNRVQFDNLDWIHFEGRRKNMLEIGRMMDYIRLRYKDRIKISVELEKKDENSLQLIPKADVIFIGKDFAQAFGHDNATDCLRAFYPLAQSPAIMICPWGDYGADGIGPPQSNIVHADALTLDVVVDTLAAGDTFLAGTIHSLRKGESLLKSISYGCKLAGTKCKQRGLMFEKIPTDH</sequence>
<dbReference type="CTD" id="6755536"/>
<dbReference type="SUPFAM" id="SSF53613">
    <property type="entry name" value="Ribokinase-like"/>
    <property type="match status" value="1"/>
</dbReference>
<keyword evidence="4" id="KW-1185">Reference proteome</keyword>
<dbReference type="FunCoup" id="B3S2G3">
    <property type="interactions" value="64"/>
</dbReference>
<dbReference type="GO" id="GO:0009744">
    <property type="term" value="P:response to sucrose"/>
    <property type="evidence" value="ECO:0000318"/>
    <property type="project" value="GO_Central"/>
</dbReference>
<dbReference type="GO" id="GO:0010043">
    <property type="term" value="P:response to zinc ion"/>
    <property type="evidence" value="ECO:0000318"/>
    <property type="project" value="GO_Central"/>
</dbReference>
<dbReference type="AlphaFoldDB" id="B3S2G3"/>
<dbReference type="OrthoDB" id="204058at2759"/>